<accession>A0A9W7B362</accession>
<dbReference type="PANTHER" id="PTHR46115">
    <property type="entry name" value="THIOREDOXIN-LIKE PROTEIN 1"/>
    <property type="match status" value="1"/>
</dbReference>
<dbReference type="Proteomes" id="UP001165085">
    <property type="component" value="Unassembled WGS sequence"/>
</dbReference>
<evidence type="ECO:0000313" key="4">
    <source>
        <dbReference type="Proteomes" id="UP001165085"/>
    </source>
</evidence>
<dbReference type="EMBL" id="BRXY01000236">
    <property type="protein sequence ID" value="GMH79643.1"/>
    <property type="molecule type" value="Genomic_DNA"/>
</dbReference>
<dbReference type="InterPro" id="IPR013766">
    <property type="entry name" value="Thioredoxin_domain"/>
</dbReference>
<dbReference type="InterPro" id="IPR017937">
    <property type="entry name" value="Thioredoxin_CS"/>
</dbReference>
<keyword evidence="1" id="KW-1015">Disulfide bond</keyword>
<evidence type="ECO:0000313" key="3">
    <source>
        <dbReference type="EMBL" id="GMH79643.1"/>
    </source>
</evidence>
<feature type="domain" description="Thioredoxin" evidence="2">
    <location>
        <begin position="3"/>
        <end position="127"/>
    </location>
</feature>
<name>A0A9W7B362_9STRA</name>
<dbReference type="Gene3D" id="3.40.30.10">
    <property type="entry name" value="Glutaredoxin"/>
    <property type="match status" value="1"/>
</dbReference>
<reference evidence="4" key="1">
    <citation type="journal article" date="2023" name="Commun. Biol.">
        <title>Genome analysis of Parmales, the sister group of diatoms, reveals the evolutionary specialization of diatoms from phago-mixotrophs to photoautotrophs.</title>
        <authorList>
            <person name="Ban H."/>
            <person name="Sato S."/>
            <person name="Yoshikawa S."/>
            <person name="Yamada K."/>
            <person name="Nakamura Y."/>
            <person name="Ichinomiya M."/>
            <person name="Sato N."/>
            <person name="Blanc-Mathieu R."/>
            <person name="Endo H."/>
            <person name="Kuwata A."/>
            <person name="Ogata H."/>
        </authorList>
    </citation>
    <scope>NUCLEOTIDE SEQUENCE [LARGE SCALE GENOMIC DNA]</scope>
    <source>
        <strain evidence="4">NIES 3701</strain>
    </source>
</reference>
<dbReference type="OrthoDB" id="2121326at2759"/>
<dbReference type="CDD" id="cd02947">
    <property type="entry name" value="TRX_family"/>
    <property type="match status" value="1"/>
</dbReference>
<evidence type="ECO:0000256" key="1">
    <source>
        <dbReference type="ARBA" id="ARBA00023157"/>
    </source>
</evidence>
<dbReference type="PROSITE" id="PS51352">
    <property type="entry name" value="THIOREDOXIN_2"/>
    <property type="match status" value="1"/>
</dbReference>
<dbReference type="AlphaFoldDB" id="A0A9W7B362"/>
<protein>
    <recommendedName>
        <fullName evidence="2">Thioredoxin domain-containing protein</fullName>
    </recommendedName>
</protein>
<proteinExistence type="predicted"/>
<keyword evidence="4" id="KW-1185">Reference proteome</keyword>
<gene>
    <name evidence="3" type="ORF">TrST_g7892</name>
</gene>
<dbReference type="SUPFAM" id="SSF52833">
    <property type="entry name" value="Thioredoxin-like"/>
    <property type="match status" value="1"/>
</dbReference>
<sequence>MLRTVSAATRCFSLANPTSKRSFSSVITLSDEEPVKKLQDSSKCILYYTATWCPPCKMIKPVYEALSSAHPSVTFGKIDVDDNADAAASARISSVPTFTGWNNGEKVAEFAGADENMLKDLIAKLEAQ</sequence>
<dbReference type="Pfam" id="PF00085">
    <property type="entry name" value="Thioredoxin"/>
    <property type="match status" value="1"/>
</dbReference>
<dbReference type="PROSITE" id="PS00194">
    <property type="entry name" value="THIOREDOXIN_1"/>
    <property type="match status" value="1"/>
</dbReference>
<dbReference type="InterPro" id="IPR036249">
    <property type="entry name" value="Thioredoxin-like_sf"/>
</dbReference>
<evidence type="ECO:0000259" key="2">
    <source>
        <dbReference type="PROSITE" id="PS51352"/>
    </source>
</evidence>
<comment type="caution">
    <text evidence="3">The sequence shown here is derived from an EMBL/GenBank/DDBJ whole genome shotgun (WGS) entry which is preliminary data.</text>
</comment>
<organism evidence="3 4">
    <name type="scientific">Triparma strigata</name>
    <dbReference type="NCBI Taxonomy" id="1606541"/>
    <lineage>
        <taxon>Eukaryota</taxon>
        <taxon>Sar</taxon>
        <taxon>Stramenopiles</taxon>
        <taxon>Ochrophyta</taxon>
        <taxon>Bolidophyceae</taxon>
        <taxon>Parmales</taxon>
        <taxon>Triparmaceae</taxon>
        <taxon>Triparma</taxon>
    </lineage>
</organism>